<feature type="domain" description="Lethal giant larvae homologue 2" evidence="3">
    <location>
        <begin position="300"/>
        <end position="393"/>
    </location>
</feature>
<dbReference type="SUPFAM" id="SSF50978">
    <property type="entry name" value="WD40 repeat-like"/>
    <property type="match status" value="1"/>
</dbReference>
<evidence type="ECO:0000313" key="4">
    <source>
        <dbReference type="EMBL" id="KAJ8315340.1"/>
    </source>
</evidence>
<organism evidence="4 5">
    <name type="scientific">Tegillarca granosa</name>
    <name type="common">Malaysian cockle</name>
    <name type="synonym">Anadara granosa</name>
    <dbReference type="NCBI Taxonomy" id="220873"/>
    <lineage>
        <taxon>Eukaryota</taxon>
        <taxon>Metazoa</taxon>
        <taxon>Spiralia</taxon>
        <taxon>Lophotrochozoa</taxon>
        <taxon>Mollusca</taxon>
        <taxon>Bivalvia</taxon>
        <taxon>Autobranchia</taxon>
        <taxon>Pteriomorphia</taxon>
        <taxon>Arcoida</taxon>
        <taxon>Arcoidea</taxon>
        <taxon>Arcidae</taxon>
        <taxon>Tegillarca</taxon>
    </lineage>
</organism>
<dbReference type="PANTHER" id="PTHR10241">
    <property type="entry name" value="LETHAL 2 GIANT LARVAE PROTEIN"/>
    <property type="match status" value="1"/>
</dbReference>
<dbReference type="InterPro" id="IPR001680">
    <property type="entry name" value="WD40_rpt"/>
</dbReference>
<comment type="caution">
    <text evidence="4">The sequence shown here is derived from an EMBL/GenBank/DDBJ whole genome shotgun (WGS) entry which is preliminary data.</text>
</comment>
<dbReference type="Proteomes" id="UP001217089">
    <property type="component" value="Unassembled WGS sequence"/>
</dbReference>
<keyword evidence="5" id="KW-1185">Reference proteome</keyword>
<evidence type="ECO:0000313" key="5">
    <source>
        <dbReference type="Proteomes" id="UP001217089"/>
    </source>
</evidence>
<accession>A0ABQ9FGF7</accession>
<proteinExistence type="inferred from homology"/>
<dbReference type="InterPro" id="IPR036322">
    <property type="entry name" value="WD40_repeat_dom_sf"/>
</dbReference>
<evidence type="ECO:0000259" key="3">
    <source>
        <dbReference type="Pfam" id="PF08366"/>
    </source>
</evidence>
<dbReference type="Gene3D" id="2.130.10.10">
    <property type="entry name" value="YVTN repeat-like/Quinoprotein amine dehydrogenase"/>
    <property type="match status" value="2"/>
</dbReference>
<reference evidence="4 5" key="1">
    <citation type="submission" date="2022-12" db="EMBL/GenBank/DDBJ databases">
        <title>Chromosome-level genome of Tegillarca granosa.</title>
        <authorList>
            <person name="Kim J."/>
        </authorList>
    </citation>
    <scope>NUCLEOTIDE SEQUENCE [LARGE SCALE GENOMIC DNA]</scope>
    <source>
        <strain evidence="4">Teg-2019</strain>
        <tissue evidence="4">Adductor muscle</tissue>
    </source>
</reference>
<sequence length="402" mass="45467">MEKYLCKRKLGMLPSNVEDLPPDINASDQVYQRFTIKGVIDGIRSSVSAPTKLENEVEETLHSGHFQVCKTVRHGFPYQPTAVAFDPVQHLLAIGTKSGALRILGRPGVDIYCQHFGEVAVIQILFLMNEGALVTVCSDDTLHLWNFRQKIPEIVHTLKFQRERITYCHLPFQSKWLYIGTERGNVHIANIESFLLSGYVINWNKAIELSRKTHPGCVVHLSDNPVDPNKLLIGFETGAIVLWDLKSKTAEFRYNAPEALRSISWHHEGKQFMCSHTDGSLTTYNIKTPQKPMSVMMPHAKIGKDGKPDPCKPIAKVEWKSLRNSDPLVIFSGGMSYERAGRTTPSITVMNGKSTTVLEMEHNVVDFVPLCETPWQNDFISDGKYKCFVILMEIKNEEILKK</sequence>
<comment type="similarity">
    <text evidence="1">Belongs to the WD repeat L(2)GL family.</text>
</comment>
<dbReference type="EMBL" id="JARBDR010000337">
    <property type="protein sequence ID" value="KAJ8315340.1"/>
    <property type="molecule type" value="Genomic_DNA"/>
</dbReference>
<protein>
    <recommendedName>
        <fullName evidence="3">Lethal giant larvae homologue 2 domain-containing protein</fullName>
    </recommendedName>
</protein>
<evidence type="ECO:0000256" key="1">
    <source>
        <dbReference type="ARBA" id="ARBA00008070"/>
    </source>
</evidence>
<evidence type="ECO:0000256" key="2">
    <source>
        <dbReference type="ARBA" id="ARBA00022483"/>
    </source>
</evidence>
<dbReference type="Pfam" id="PF08366">
    <property type="entry name" value="LLGL"/>
    <property type="match status" value="1"/>
</dbReference>
<dbReference type="PANTHER" id="PTHR10241:SF25">
    <property type="entry name" value="TOMOSYN, ISOFORM C"/>
    <property type="match status" value="1"/>
</dbReference>
<keyword evidence="2" id="KW-0268">Exocytosis</keyword>
<dbReference type="InterPro" id="IPR015943">
    <property type="entry name" value="WD40/YVTN_repeat-like_dom_sf"/>
</dbReference>
<name>A0ABQ9FGF7_TEGGR</name>
<dbReference type="InterPro" id="IPR013577">
    <property type="entry name" value="LLGL2"/>
</dbReference>
<gene>
    <name evidence="4" type="ORF">KUTeg_007490</name>
</gene>
<dbReference type="SMART" id="SM00320">
    <property type="entry name" value="WD40"/>
    <property type="match status" value="5"/>
</dbReference>